<evidence type="ECO:0000313" key="4">
    <source>
        <dbReference type="EMBL" id="GGI49088.1"/>
    </source>
</evidence>
<feature type="compositionally biased region" description="Basic and acidic residues" evidence="1">
    <location>
        <begin position="353"/>
        <end position="362"/>
    </location>
</feature>
<keyword evidence="2" id="KW-1133">Transmembrane helix</keyword>
<evidence type="ECO:0000256" key="1">
    <source>
        <dbReference type="SAM" id="MobiDB-lite"/>
    </source>
</evidence>
<keyword evidence="2" id="KW-0812">Transmembrane</keyword>
<accession>A0A917J4W5</accession>
<sequence length="362" mass="39482">MKQFFLLLSLLVATVSFGKIPERQKNTYVNDFAHVLSTNEVEALNAKIHRIERLSGVQMAVVLVDKVPAEYDIDEFALLIGRKWHVGKHKDGLVYVAAISQHKQRIELGRALSDKLSDGKSAEILDLMKPYFRKQDYNGGLDAMIDAVGTEVIPANTQAATPARQQQRVVQVKEKPSTAADTFATIITAAIFIGIPVLIIWLIVRYRRNRRNMVFQQNTGYNNPGYGGGNYPGGGYGNGGPVINNYGGGGYGGSGIGSNLGSFAAGAATGYAVRSIQDNMNDDDDDRHRHHNNNDDYDRNNVVSDSDNDSDNTDYSVNDEDRDSSNWGDYGSSSDSSDSDSSDNDSSSDSGFDGDRGATSDW</sequence>
<dbReference type="EMBL" id="BMDO01000001">
    <property type="protein sequence ID" value="GGI49088.1"/>
    <property type="molecule type" value="Genomic_DNA"/>
</dbReference>
<dbReference type="Proteomes" id="UP000662074">
    <property type="component" value="Unassembled WGS sequence"/>
</dbReference>
<feature type="transmembrane region" description="Helical" evidence="2">
    <location>
        <begin position="183"/>
        <end position="204"/>
    </location>
</feature>
<feature type="compositionally biased region" description="Acidic residues" evidence="1">
    <location>
        <begin position="306"/>
        <end position="322"/>
    </location>
</feature>
<dbReference type="RefSeq" id="WP_188413128.1">
    <property type="nucleotide sequence ID" value="NZ_BMDO01000001.1"/>
</dbReference>
<feature type="region of interest" description="Disordered" evidence="1">
    <location>
        <begin position="277"/>
        <end position="362"/>
    </location>
</feature>
<dbReference type="Gene3D" id="3.10.310.50">
    <property type="match status" value="1"/>
</dbReference>
<gene>
    <name evidence="4" type="ORF">GCM10011425_03000</name>
</gene>
<reference evidence="4" key="1">
    <citation type="journal article" date="2014" name="Int. J. Syst. Evol. Microbiol.">
        <title>Complete genome sequence of Corynebacterium casei LMG S-19264T (=DSM 44701T), isolated from a smear-ripened cheese.</title>
        <authorList>
            <consortium name="US DOE Joint Genome Institute (JGI-PGF)"/>
            <person name="Walter F."/>
            <person name="Albersmeier A."/>
            <person name="Kalinowski J."/>
            <person name="Ruckert C."/>
        </authorList>
    </citation>
    <scope>NUCLEOTIDE SEQUENCE</scope>
    <source>
        <strain evidence="4">CCM 8711</strain>
    </source>
</reference>
<organism evidence="4 5">
    <name type="scientific">Mucilaginibacter galii</name>
    <dbReference type="NCBI Taxonomy" id="2005073"/>
    <lineage>
        <taxon>Bacteria</taxon>
        <taxon>Pseudomonadati</taxon>
        <taxon>Bacteroidota</taxon>
        <taxon>Sphingobacteriia</taxon>
        <taxon>Sphingobacteriales</taxon>
        <taxon>Sphingobacteriaceae</taxon>
        <taxon>Mucilaginibacter</taxon>
    </lineage>
</organism>
<name>A0A917J4W5_9SPHI</name>
<feature type="compositionally biased region" description="Low complexity" evidence="1">
    <location>
        <begin position="325"/>
        <end position="336"/>
    </location>
</feature>
<evidence type="ECO:0000256" key="2">
    <source>
        <dbReference type="SAM" id="Phobius"/>
    </source>
</evidence>
<keyword evidence="5" id="KW-1185">Reference proteome</keyword>
<reference evidence="4" key="2">
    <citation type="submission" date="2020-09" db="EMBL/GenBank/DDBJ databases">
        <authorList>
            <person name="Sun Q."/>
            <person name="Sedlacek I."/>
        </authorList>
    </citation>
    <scope>NUCLEOTIDE SEQUENCE</scope>
    <source>
        <strain evidence="4">CCM 8711</strain>
    </source>
</reference>
<dbReference type="AlphaFoldDB" id="A0A917J4W5"/>
<evidence type="ECO:0000259" key="3">
    <source>
        <dbReference type="Pfam" id="PF04536"/>
    </source>
</evidence>
<dbReference type="PANTHER" id="PTHR30373">
    <property type="entry name" value="UPF0603 PROTEIN YGCG"/>
    <property type="match status" value="1"/>
</dbReference>
<evidence type="ECO:0000313" key="5">
    <source>
        <dbReference type="Proteomes" id="UP000662074"/>
    </source>
</evidence>
<protein>
    <recommendedName>
        <fullName evidence="3">TPM domain-containing protein</fullName>
    </recommendedName>
</protein>
<feature type="domain" description="TPM" evidence="3">
    <location>
        <begin position="29"/>
        <end position="150"/>
    </location>
</feature>
<keyword evidence="2" id="KW-0472">Membrane</keyword>
<dbReference type="InterPro" id="IPR007621">
    <property type="entry name" value="TPM_dom"/>
</dbReference>
<proteinExistence type="predicted"/>
<dbReference type="Pfam" id="PF04536">
    <property type="entry name" value="TPM_phosphatase"/>
    <property type="match status" value="1"/>
</dbReference>
<comment type="caution">
    <text evidence="4">The sequence shown here is derived from an EMBL/GenBank/DDBJ whole genome shotgun (WGS) entry which is preliminary data.</text>
</comment>
<dbReference type="PANTHER" id="PTHR30373:SF2">
    <property type="entry name" value="UPF0603 PROTEIN YGCG"/>
    <property type="match status" value="1"/>
</dbReference>